<feature type="compositionally biased region" description="Basic residues" evidence="1">
    <location>
        <begin position="585"/>
        <end position="608"/>
    </location>
</feature>
<feature type="region of interest" description="Disordered" evidence="1">
    <location>
        <begin position="827"/>
        <end position="846"/>
    </location>
</feature>
<feature type="domain" description="Meiotically up-regulated protein Msb1/Mug8" evidence="2">
    <location>
        <begin position="41"/>
        <end position="216"/>
    </location>
</feature>
<dbReference type="InterPro" id="IPR037508">
    <property type="entry name" value="Msb1/Mug8"/>
</dbReference>
<feature type="compositionally biased region" description="Low complexity" evidence="1">
    <location>
        <begin position="632"/>
        <end position="641"/>
    </location>
</feature>
<dbReference type="OrthoDB" id="3362494at2759"/>
<evidence type="ECO:0000313" key="3">
    <source>
        <dbReference type="EMBL" id="KKY29800.1"/>
    </source>
</evidence>
<dbReference type="STRING" id="1214573.A0A0G2HNI6"/>
<feature type="compositionally biased region" description="Polar residues" evidence="1">
    <location>
        <begin position="392"/>
        <end position="406"/>
    </location>
</feature>
<feature type="region of interest" description="Disordered" evidence="1">
    <location>
        <begin position="359"/>
        <end position="408"/>
    </location>
</feature>
<feature type="compositionally biased region" description="Basic and acidic residues" evidence="1">
    <location>
        <begin position="559"/>
        <end position="573"/>
    </location>
</feature>
<dbReference type="AlphaFoldDB" id="A0A0G2HNI6"/>
<evidence type="ECO:0000313" key="4">
    <source>
        <dbReference type="Proteomes" id="UP000034680"/>
    </source>
</evidence>
<protein>
    <submittedName>
        <fullName evidence="3">Putative morphosis protein</fullName>
    </submittedName>
</protein>
<feature type="region of interest" description="Disordered" evidence="1">
    <location>
        <begin position="1"/>
        <end position="33"/>
    </location>
</feature>
<evidence type="ECO:0000256" key="1">
    <source>
        <dbReference type="SAM" id="MobiDB-lite"/>
    </source>
</evidence>
<evidence type="ECO:0000259" key="2">
    <source>
        <dbReference type="Pfam" id="PF08101"/>
    </source>
</evidence>
<dbReference type="InterPro" id="IPR012965">
    <property type="entry name" value="Msb1/Mug8_dom"/>
</dbReference>
<dbReference type="PANTHER" id="PTHR28093">
    <property type="entry name" value="MORPHOGENESIS-RELATED PROTEIN MSB1"/>
    <property type="match status" value="1"/>
</dbReference>
<feature type="compositionally biased region" description="Basic and acidic residues" evidence="1">
    <location>
        <begin position="360"/>
        <end position="370"/>
    </location>
</feature>
<dbReference type="PANTHER" id="PTHR28093:SF1">
    <property type="entry name" value="MORPHOGENESIS-RELATED PROTEIN MSB1"/>
    <property type="match status" value="1"/>
</dbReference>
<dbReference type="EMBL" id="LCUC01000608">
    <property type="protein sequence ID" value="KKY29800.1"/>
    <property type="molecule type" value="Genomic_DNA"/>
</dbReference>
<sequence length="846" mass="93610">MGMFTRRKGKDGKSKKKGANAELDQQPAKPRWTDAWARTSVEPEEVHELVKRCTEEIKSRALDQPFLLLPFRPTSDPSAVRTFIRHFFDNYALRGETLAQELRMTEPMVIAGAIKWCWSRLQGGVVGWDAYELFKVGEQDSNMARDSFKTFIPLSVENGARSSIIFNFFDLLAAVAAHGKMNGFGGRKLSRMAAWWAFDHKDTGNGFDGGYKEWLNSKHSTSLRDASWSRFEDIGFTSTLDDEDDFENKVLPPIDTNVRQRSAQSHRPRLESGREVEAGELASITRIDLDDAFWWVWMISLAPEETPERKSAFGRCAVIETLIRSGRWLVFEEVIKGAAPEPQEGAYVAEKKSFFSWTRRNKDKDKDKSGVSRRKSTAGKNVLEKGDGHLKPSSTTGAISKSSLGPDQQAKIQAAAQQLQAKQERERRDAGLGLGVRRGRTDAELMAEKTQSVMTLQPMIMKEASPAMKWANKYDKDAIRDAYLANTSAGRGIGQSTMQTNGHLGSNGYGMIAEEPSYPSSLLPPPSPSAQSQDHRQGALSPAPPMIDNGRDSPLPPIPKEEPNSVDLAREDMISPEPTEESSPKTHKKLHKGEKKGGFRKLFGRNKRVSQLPENAAVDLNQFLAQDQGRYTPEPTAQEQPETPKQDTPKTQPAETPATQATQPTPPPKAGDELPEPANQEPAYEPSIHDDVSRVDTADAEEARDEFARFDQGPLQDQPAFAPAAVADEEDDAAPPPIQRHRSPAPPEPSTQPKPKPKFEPQQEGPAPAIERWAQIRKNAAERAAQSQRRSDDQSPASVPKTEPESDASGEETIESRVARIKARVAELTGNMEGVQGPGSRPPVPR</sequence>
<feature type="compositionally biased region" description="Low complexity" evidence="1">
    <location>
        <begin position="649"/>
        <end position="663"/>
    </location>
</feature>
<dbReference type="Proteomes" id="UP000034680">
    <property type="component" value="Unassembled WGS sequence"/>
</dbReference>
<feature type="compositionally biased region" description="Polar residues" evidence="1">
    <location>
        <begin position="494"/>
        <end position="504"/>
    </location>
</feature>
<dbReference type="CDD" id="cd04401">
    <property type="entry name" value="RhoGAP_fMSB1"/>
    <property type="match status" value="1"/>
</dbReference>
<reference evidence="3 4" key="2">
    <citation type="submission" date="2015-05" db="EMBL/GenBank/DDBJ databases">
        <authorList>
            <person name="Morales-Cruz A."/>
            <person name="Amrine K.C."/>
            <person name="Cantu D."/>
        </authorList>
    </citation>
    <scope>NUCLEOTIDE SEQUENCE [LARGE SCALE GENOMIC DNA]</scope>
    <source>
        <strain evidence="3">DA912</strain>
    </source>
</reference>
<comment type="caution">
    <text evidence="3">The sequence shown here is derived from an EMBL/GenBank/DDBJ whole genome shotgun (WGS) entry which is preliminary data.</text>
</comment>
<name>A0A0G2HNI6_9PEZI</name>
<feature type="compositionally biased region" description="Pro residues" evidence="1">
    <location>
        <begin position="734"/>
        <end position="754"/>
    </location>
</feature>
<feature type="compositionally biased region" description="Basic and acidic residues" evidence="1">
    <location>
        <begin position="687"/>
        <end position="697"/>
    </location>
</feature>
<feature type="compositionally biased region" description="Basic residues" evidence="1">
    <location>
        <begin position="1"/>
        <end position="18"/>
    </location>
</feature>
<gene>
    <name evidence="3" type="ORF">UCDDA912_g10269</name>
</gene>
<dbReference type="Pfam" id="PF08101">
    <property type="entry name" value="Msb1-Mug8_dom"/>
    <property type="match status" value="1"/>
</dbReference>
<keyword evidence="4" id="KW-1185">Reference proteome</keyword>
<proteinExistence type="predicted"/>
<reference evidence="3 4" key="1">
    <citation type="submission" date="2015-05" db="EMBL/GenBank/DDBJ databases">
        <title>Distinctive expansion of gene families associated with plant cell wall degradation and secondary metabolism in the genomes of grapevine trunk pathogens.</title>
        <authorList>
            <person name="Lawrence D.P."/>
            <person name="Travadon R."/>
            <person name="Rolshausen P.E."/>
            <person name="Baumgartner K."/>
        </authorList>
    </citation>
    <scope>NUCLEOTIDE SEQUENCE [LARGE SCALE GENOMIC DNA]</scope>
    <source>
        <strain evidence="3">DA912</strain>
    </source>
</reference>
<accession>A0A0G2HNI6</accession>
<organism evidence="3 4">
    <name type="scientific">Diaporthe ampelina</name>
    <dbReference type="NCBI Taxonomy" id="1214573"/>
    <lineage>
        <taxon>Eukaryota</taxon>
        <taxon>Fungi</taxon>
        <taxon>Dikarya</taxon>
        <taxon>Ascomycota</taxon>
        <taxon>Pezizomycotina</taxon>
        <taxon>Sordariomycetes</taxon>
        <taxon>Sordariomycetidae</taxon>
        <taxon>Diaporthales</taxon>
        <taxon>Diaporthaceae</taxon>
        <taxon>Diaporthe</taxon>
    </lineage>
</organism>
<feature type="region of interest" description="Disordered" evidence="1">
    <location>
        <begin position="494"/>
        <end position="821"/>
    </location>
</feature>